<comment type="catalytic activity">
    <reaction evidence="13 14">
        <text>a very-long-chain (3R)-3-hydroxyacyl-CoA = a very-long-chain (2E)-enoyl-CoA + H2O</text>
        <dbReference type="Rhea" id="RHEA:45812"/>
        <dbReference type="ChEBI" id="CHEBI:15377"/>
        <dbReference type="ChEBI" id="CHEBI:83728"/>
        <dbReference type="ChEBI" id="CHEBI:85440"/>
        <dbReference type="EC" id="4.2.1.134"/>
    </reaction>
</comment>
<evidence type="ECO:0000256" key="12">
    <source>
        <dbReference type="ARBA" id="ARBA00023239"/>
    </source>
</evidence>
<comment type="pathway">
    <text evidence="2 14">Lipid metabolism; fatty acid biosynthesis.</text>
</comment>
<reference evidence="15" key="1">
    <citation type="submission" date="2022-11" db="EMBL/GenBank/DDBJ databases">
        <authorList>
            <person name="Kikuchi T."/>
        </authorList>
    </citation>
    <scope>NUCLEOTIDE SEQUENCE</scope>
    <source>
        <strain evidence="15">PS1010</strain>
    </source>
</reference>
<dbReference type="GO" id="GO:0030148">
    <property type="term" value="P:sphingolipid biosynthetic process"/>
    <property type="evidence" value="ECO:0007669"/>
    <property type="project" value="TreeGrafter"/>
</dbReference>
<evidence type="ECO:0000256" key="11">
    <source>
        <dbReference type="ARBA" id="ARBA00023160"/>
    </source>
</evidence>
<dbReference type="GO" id="GO:0102158">
    <property type="term" value="F:very-long-chain (3R)-3-hydroxyacyl-CoA dehydratase activity"/>
    <property type="evidence" value="ECO:0007669"/>
    <property type="project" value="UniProtKB-EC"/>
</dbReference>
<evidence type="ECO:0000256" key="4">
    <source>
        <dbReference type="ARBA" id="ARBA00013122"/>
    </source>
</evidence>
<proteinExistence type="inferred from homology"/>
<dbReference type="PANTHER" id="PTHR11035:SF3">
    <property type="entry name" value="VERY-LONG-CHAIN (3R)-3-HYDROXYACYL-COA DEHYDRATASE"/>
    <property type="match status" value="1"/>
</dbReference>
<evidence type="ECO:0000256" key="7">
    <source>
        <dbReference type="ARBA" id="ARBA00022832"/>
    </source>
</evidence>
<protein>
    <recommendedName>
        <fullName evidence="4 14">Very-long-chain (3R)-3-hydroxyacyl-CoA dehydratase</fullName>
        <ecNumber evidence="4 14">4.2.1.134</ecNumber>
    </recommendedName>
</protein>
<feature type="transmembrane region" description="Helical" evidence="14">
    <location>
        <begin position="49"/>
        <end position="70"/>
    </location>
</feature>
<gene>
    <name evidence="15" type="ORF">CAMP_LOCUS14617</name>
</gene>
<comment type="caution">
    <text evidence="14">Lacks conserved residue(s) required for the propagation of feature annotation.</text>
</comment>
<keyword evidence="7 14" id="KW-0276">Fatty acid metabolism</keyword>
<comment type="similarity">
    <text evidence="3 14">Belongs to the very long-chain fatty acids dehydratase HACD family.</text>
</comment>
<keyword evidence="6 14" id="KW-0812">Transmembrane</keyword>
<evidence type="ECO:0000256" key="1">
    <source>
        <dbReference type="ARBA" id="ARBA00004141"/>
    </source>
</evidence>
<dbReference type="InterPro" id="IPR007482">
    <property type="entry name" value="Tyr_Pase-like_PTPLA"/>
</dbReference>
<dbReference type="GO" id="GO:0030497">
    <property type="term" value="P:fatty acid elongation"/>
    <property type="evidence" value="ECO:0007669"/>
    <property type="project" value="TreeGrafter"/>
</dbReference>
<keyword evidence="10 14" id="KW-0472">Membrane</keyword>
<evidence type="ECO:0000256" key="13">
    <source>
        <dbReference type="ARBA" id="ARBA00036671"/>
    </source>
</evidence>
<evidence type="ECO:0000256" key="14">
    <source>
        <dbReference type="RuleBase" id="RU363109"/>
    </source>
</evidence>
<evidence type="ECO:0000256" key="8">
    <source>
        <dbReference type="ARBA" id="ARBA00022989"/>
    </source>
</evidence>
<keyword evidence="14" id="KW-0256">Endoplasmic reticulum</keyword>
<keyword evidence="16" id="KW-1185">Reference proteome</keyword>
<feature type="transmembrane region" description="Helical" evidence="14">
    <location>
        <begin position="141"/>
        <end position="159"/>
    </location>
</feature>
<evidence type="ECO:0000256" key="6">
    <source>
        <dbReference type="ARBA" id="ARBA00022692"/>
    </source>
</evidence>
<dbReference type="OrthoDB" id="46988at2759"/>
<comment type="caution">
    <text evidence="15">The sequence shown here is derived from an EMBL/GenBank/DDBJ whole genome shotgun (WGS) entry which is preliminary data.</text>
</comment>
<keyword evidence="5 14" id="KW-0444">Lipid biosynthesis</keyword>
<evidence type="ECO:0000313" key="16">
    <source>
        <dbReference type="Proteomes" id="UP001152747"/>
    </source>
</evidence>
<dbReference type="AlphaFoldDB" id="A0A9P1IVM1"/>
<dbReference type="EMBL" id="CANHGI010000005">
    <property type="protein sequence ID" value="CAI5451980.1"/>
    <property type="molecule type" value="Genomic_DNA"/>
</dbReference>
<evidence type="ECO:0000256" key="3">
    <source>
        <dbReference type="ARBA" id="ARBA00007811"/>
    </source>
</evidence>
<dbReference type="Proteomes" id="UP001152747">
    <property type="component" value="Unassembled WGS sequence"/>
</dbReference>
<feature type="transmembrane region" description="Helical" evidence="14">
    <location>
        <begin position="7"/>
        <end position="29"/>
    </location>
</feature>
<keyword evidence="12 14" id="KW-0456">Lyase</keyword>
<dbReference type="GO" id="GO:0042761">
    <property type="term" value="P:very long-chain fatty acid biosynthetic process"/>
    <property type="evidence" value="ECO:0007669"/>
    <property type="project" value="TreeGrafter"/>
</dbReference>
<evidence type="ECO:0000256" key="9">
    <source>
        <dbReference type="ARBA" id="ARBA00023098"/>
    </source>
</evidence>
<name>A0A9P1IVM1_9PELO</name>
<dbReference type="GO" id="GO:0005789">
    <property type="term" value="C:endoplasmic reticulum membrane"/>
    <property type="evidence" value="ECO:0007669"/>
    <property type="project" value="UniProtKB-SubCell"/>
</dbReference>
<keyword evidence="8 14" id="KW-1133">Transmembrane helix</keyword>
<evidence type="ECO:0000313" key="15">
    <source>
        <dbReference type="EMBL" id="CAI5451980.1"/>
    </source>
</evidence>
<comment type="subcellular location">
    <subcellularLocation>
        <location evidence="14">Endoplasmic reticulum membrane</location>
        <topology evidence="14">Multi-pass membrane protein</topology>
    </subcellularLocation>
    <subcellularLocation>
        <location evidence="1">Membrane</location>
        <topology evidence="1">Multi-pass membrane protein</topology>
    </subcellularLocation>
</comment>
<accession>A0A9P1IVM1</accession>
<comment type="function">
    <text evidence="14">Catalyzes the third of the four reactions of the long-chain fatty acids elongation cycle. This endoplasmic reticulum-bound enzymatic process, allows the addition of two carbons to the chain of long- and very long-chain fatty acids/VLCFAs per cycle. This enzyme catalyzes the dehydration of the 3-hydroxyacyl-CoA intermediate into trans-2,3-enoyl-CoA, within each cycle of fatty acid elongation. Thereby, it participates to the production of VLCFAs of different chain lengths that are involved in multiple biological processes as precursors of membrane lipids and lipid mediators.</text>
</comment>
<keyword evidence="11 14" id="KW-0275">Fatty acid biosynthesis</keyword>
<dbReference type="PANTHER" id="PTHR11035">
    <property type="entry name" value="VERY-LONG-CHAIN (3R)-3-HYDROXYACYL-COA DEHYDRATASE"/>
    <property type="match status" value="1"/>
</dbReference>
<evidence type="ECO:0000256" key="10">
    <source>
        <dbReference type="ARBA" id="ARBA00023136"/>
    </source>
</evidence>
<keyword evidence="9 14" id="KW-0443">Lipid metabolism</keyword>
<sequence length="219" mass="24676">MGVTQTYLVAYNVLQILGWSVILAKTTLGLVSGLTWPQLYESVEFELKIFQTAAILEVIHAVIGLVRSPIGTTAMQVTSRVVLVWPILHMCATARYSIGVPLLLVAWSITEVIRYTFYALSVLKIPVPYFLLYLRYTLFYVLYPMGVSGELLTLFASLNEVAEKKILTLEMPNRLNMGISFYYVLIIAALTYIPGFPQLYFYMIGQRKKVLGGGDKKKN</sequence>
<dbReference type="Pfam" id="PF04387">
    <property type="entry name" value="PTPLA"/>
    <property type="match status" value="1"/>
</dbReference>
<organism evidence="15 16">
    <name type="scientific">Caenorhabditis angaria</name>
    <dbReference type="NCBI Taxonomy" id="860376"/>
    <lineage>
        <taxon>Eukaryota</taxon>
        <taxon>Metazoa</taxon>
        <taxon>Ecdysozoa</taxon>
        <taxon>Nematoda</taxon>
        <taxon>Chromadorea</taxon>
        <taxon>Rhabditida</taxon>
        <taxon>Rhabditina</taxon>
        <taxon>Rhabditomorpha</taxon>
        <taxon>Rhabditoidea</taxon>
        <taxon>Rhabditidae</taxon>
        <taxon>Peloderinae</taxon>
        <taxon>Caenorhabditis</taxon>
    </lineage>
</organism>
<evidence type="ECO:0000256" key="5">
    <source>
        <dbReference type="ARBA" id="ARBA00022516"/>
    </source>
</evidence>
<dbReference type="EC" id="4.2.1.134" evidence="4 14"/>
<feature type="transmembrane region" description="Helical" evidence="14">
    <location>
        <begin position="179"/>
        <end position="202"/>
    </location>
</feature>
<evidence type="ECO:0000256" key="2">
    <source>
        <dbReference type="ARBA" id="ARBA00005194"/>
    </source>
</evidence>